<dbReference type="Gene3D" id="1.10.510.10">
    <property type="entry name" value="Transferase(Phosphotransferase) domain 1"/>
    <property type="match status" value="1"/>
</dbReference>
<dbReference type="EMBL" id="JARMAB010000046">
    <property type="protein sequence ID" value="MED1205995.1"/>
    <property type="molecule type" value="Genomic_DNA"/>
</dbReference>
<sequence length="336" mass="37620">MMNNTLRTQFNFSPGTIVNGKWHKNRYKLIKELGAGANGIVYLAEGSKGYVALKMSDNSASVTSEVNVLKAFSKVQGKSLGPSLLEMDDWEAGNKIVPFYIMEYIHGLDLLSFIRKKGQSWTGVLIVQLLNDLHLLHKEGWVFGDLKPENLIVTGPPAKIRYIDVGGTTKQGRAIKEFTEFFDRGYWGAGTRKADPQYDLFAVSMVVVNLAYPKRLTKSGDYKVQISNAIKQHSEIKHLEPVLMKAIMGRYSSAMEMKKDLLGILTKSGISDSRTLNKVVQPPKPRASVSTGMASRSDAVRQKKRKRKKMIGLVETLMIIVVVSILYALYIYRQVL</sequence>
<dbReference type="GO" id="GO:0016301">
    <property type="term" value="F:kinase activity"/>
    <property type="evidence" value="ECO:0007669"/>
    <property type="project" value="UniProtKB-KW"/>
</dbReference>
<evidence type="ECO:0000313" key="5">
    <source>
        <dbReference type="EMBL" id="MED1205995.1"/>
    </source>
</evidence>
<dbReference type="PROSITE" id="PS50011">
    <property type="entry name" value="PROTEIN_KINASE_DOM"/>
    <property type="match status" value="1"/>
</dbReference>
<evidence type="ECO:0000256" key="3">
    <source>
        <dbReference type="SAM" id="Phobius"/>
    </source>
</evidence>
<keyword evidence="1" id="KW-0547">Nucleotide-binding</keyword>
<dbReference type="InterPro" id="IPR011009">
    <property type="entry name" value="Kinase-like_dom_sf"/>
</dbReference>
<dbReference type="InterPro" id="IPR017441">
    <property type="entry name" value="Protein_kinase_ATP_BS"/>
</dbReference>
<feature type="domain" description="Protein kinase" evidence="4">
    <location>
        <begin position="27"/>
        <end position="287"/>
    </location>
</feature>
<evidence type="ECO:0000313" key="6">
    <source>
        <dbReference type="Proteomes" id="UP001341444"/>
    </source>
</evidence>
<dbReference type="SUPFAM" id="SSF56112">
    <property type="entry name" value="Protein kinase-like (PK-like)"/>
    <property type="match status" value="1"/>
</dbReference>
<keyword evidence="5" id="KW-0808">Transferase</keyword>
<dbReference type="Pfam" id="PF00069">
    <property type="entry name" value="Pkinase"/>
    <property type="match status" value="1"/>
</dbReference>
<evidence type="ECO:0000256" key="2">
    <source>
        <dbReference type="SAM" id="MobiDB-lite"/>
    </source>
</evidence>
<dbReference type="Proteomes" id="UP001341444">
    <property type="component" value="Unassembled WGS sequence"/>
</dbReference>
<dbReference type="SMART" id="SM00220">
    <property type="entry name" value="S_TKc"/>
    <property type="match status" value="1"/>
</dbReference>
<protein>
    <submittedName>
        <fullName evidence="5">Protein kinase</fullName>
    </submittedName>
</protein>
<keyword evidence="3" id="KW-1133">Transmembrane helix</keyword>
<keyword evidence="6" id="KW-1185">Reference proteome</keyword>
<reference evidence="5 6" key="1">
    <citation type="submission" date="2023-03" db="EMBL/GenBank/DDBJ databases">
        <title>Bacillus Genome Sequencing.</title>
        <authorList>
            <person name="Dunlap C."/>
        </authorList>
    </citation>
    <scope>NUCLEOTIDE SEQUENCE [LARGE SCALE GENOMIC DNA]</scope>
    <source>
        <strain evidence="5 6">B-23453</strain>
    </source>
</reference>
<evidence type="ECO:0000256" key="1">
    <source>
        <dbReference type="PROSITE-ProRule" id="PRU10141"/>
    </source>
</evidence>
<evidence type="ECO:0000259" key="4">
    <source>
        <dbReference type="PROSITE" id="PS50011"/>
    </source>
</evidence>
<name>A0ABU6MSI6_9BACI</name>
<accession>A0ABU6MSI6</accession>
<dbReference type="PANTHER" id="PTHR44167">
    <property type="entry name" value="OVARIAN-SPECIFIC SERINE/THREONINE-PROTEIN KINASE LOK-RELATED"/>
    <property type="match status" value="1"/>
</dbReference>
<keyword evidence="1" id="KW-0067">ATP-binding</keyword>
<feature type="transmembrane region" description="Helical" evidence="3">
    <location>
        <begin position="311"/>
        <end position="332"/>
    </location>
</feature>
<dbReference type="PANTHER" id="PTHR44167:SF24">
    <property type="entry name" value="SERINE_THREONINE-PROTEIN KINASE CHK2"/>
    <property type="match status" value="1"/>
</dbReference>
<feature type="region of interest" description="Disordered" evidence="2">
    <location>
        <begin position="281"/>
        <end position="303"/>
    </location>
</feature>
<proteinExistence type="predicted"/>
<gene>
    <name evidence="5" type="ORF">P4T90_23480</name>
</gene>
<feature type="binding site" evidence="1">
    <location>
        <position position="54"/>
    </location>
    <ligand>
        <name>ATP</name>
        <dbReference type="ChEBI" id="CHEBI:30616"/>
    </ligand>
</feature>
<keyword evidence="3" id="KW-0472">Membrane</keyword>
<organism evidence="5 6">
    <name type="scientific">Heyndrickxia acidicola</name>
    <dbReference type="NCBI Taxonomy" id="209389"/>
    <lineage>
        <taxon>Bacteria</taxon>
        <taxon>Bacillati</taxon>
        <taxon>Bacillota</taxon>
        <taxon>Bacilli</taxon>
        <taxon>Bacillales</taxon>
        <taxon>Bacillaceae</taxon>
        <taxon>Heyndrickxia</taxon>
    </lineage>
</organism>
<dbReference type="InterPro" id="IPR000719">
    <property type="entry name" value="Prot_kinase_dom"/>
</dbReference>
<comment type="caution">
    <text evidence="5">The sequence shown here is derived from an EMBL/GenBank/DDBJ whole genome shotgun (WGS) entry which is preliminary data.</text>
</comment>
<dbReference type="PROSITE" id="PS00107">
    <property type="entry name" value="PROTEIN_KINASE_ATP"/>
    <property type="match status" value="1"/>
</dbReference>
<keyword evidence="5" id="KW-0418">Kinase</keyword>
<keyword evidence="3" id="KW-0812">Transmembrane</keyword>
<dbReference type="RefSeq" id="WP_066267864.1">
    <property type="nucleotide sequence ID" value="NZ_JARMAB010000046.1"/>
</dbReference>